<keyword evidence="4 7" id="KW-0949">S-adenosyl-L-methionine</keyword>
<evidence type="ECO:0000256" key="2">
    <source>
        <dbReference type="ARBA" id="ARBA00022603"/>
    </source>
</evidence>
<evidence type="ECO:0000256" key="3">
    <source>
        <dbReference type="ARBA" id="ARBA00022679"/>
    </source>
</evidence>
<dbReference type="PANTHER" id="PTHR10629">
    <property type="entry name" value="CYTOSINE-SPECIFIC METHYLTRANSFERASE"/>
    <property type="match status" value="1"/>
</dbReference>
<dbReference type="InterPro" id="IPR018117">
    <property type="entry name" value="C5_DNA_meth_AS"/>
</dbReference>
<dbReference type="REBASE" id="116538">
    <property type="entry name" value="M.Msp436ORF5275P"/>
</dbReference>
<accession>A0A0H4X392</accession>
<dbReference type="GO" id="GO:0032259">
    <property type="term" value="P:methylation"/>
    <property type="evidence" value="ECO:0007669"/>
    <property type="project" value="UniProtKB-KW"/>
</dbReference>
<evidence type="ECO:0000256" key="8">
    <source>
        <dbReference type="SAM" id="MobiDB-lite"/>
    </source>
</evidence>
<dbReference type="PRINTS" id="PR00105">
    <property type="entry name" value="C5METTRFRASE"/>
</dbReference>
<keyword evidence="10" id="KW-1185">Reference proteome</keyword>
<dbReference type="Gene3D" id="3.40.50.150">
    <property type="entry name" value="Vaccinia Virus protein VP39"/>
    <property type="match status" value="1"/>
</dbReference>
<dbReference type="PATRIC" id="fig|1297742.4.peg.5357"/>
<organism evidence="9 10">
    <name type="scientific">Pseudomyxococcus hansupus</name>
    <dbReference type="NCBI Taxonomy" id="1297742"/>
    <lineage>
        <taxon>Bacteria</taxon>
        <taxon>Pseudomonadati</taxon>
        <taxon>Myxococcota</taxon>
        <taxon>Myxococcia</taxon>
        <taxon>Myxococcales</taxon>
        <taxon>Cystobacterineae</taxon>
        <taxon>Myxococcaceae</taxon>
        <taxon>Pseudomyxococcus</taxon>
    </lineage>
</organism>
<dbReference type="Pfam" id="PF00145">
    <property type="entry name" value="DNA_methylase"/>
    <property type="match status" value="2"/>
</dbReference>
<gene>
    <name evidence="9" type="ORF">A176_005275</name>
</gene>
<comment type="catalytic activity">
    <reaction evidence="6">
        <text>a 2'-deoxycytidine in DNA + S-adenosyl-L-methionine = a 5-methyl-2'-deoxycytidine in DNA + S-adenosyl-L-homocysteine + H(+)</text>
        <dbReference type="Rhea" id="RHEA:13681"/>
        <dbReference type="Rhea" id="RHEA-COMP:11369"/>
        <dbReference type="Rhea" id="RHEA-COMP:11370"/>
        <dbReference type="ChEBI" id="CHEBI:15378"/>
        <dbReference type="ChEBI" id="CHEBI:57856"/>
        <dbReference type="ChEBI" id="CHEBI:59789"/>
        <dbReference type="ChEBI" id="CHEBI:85452"/>
        <dbReference type="ChEBI" id="CHEBI:85454"/>
        <dbReference type="EC" id="2.1.1.37"/>
    </reaction>
</comment>
<sequence>MNSVELFAGAGGLALGVARAGFTHKAVVEIDRRACDTIRENIRRQVAYVKDWPLFEADIRQFNYAEVKGDVDLLSAGVPCQPFSFGGSHRGHFDERNLFPETAEAIARLRPKAVLIENVKGLLRSTFRPYFEYVLAMLTLPEVRRGEDEPWTEHFERLQRDRGRSDVGTRYVVHYHQVNAADFGIPQWRDRVIIVAFRADLGVNWSPPPATHSLDALLWSQWWTKEYWDRHGLPQRVRPGAMSLRYQQAFTRLKSCASLATRLTPWATVRDALHGLPKLRQGQTSADVENHFLNPGARAYERHVGSSPDEPAKTLKAGSHGVPGGENTLALGGGRVRYFSVRECARLQTFPDNYVFPGAWTRAMRQLGNAVPVALAETFALRIAESLREAQSPGSAAKAPTHGHGARVPDCQAVEG</sequence>
<dbReference type="eggNOG" id="COG0270">
    <property type="taxonomic scope" value="Bacteria"/>
</dbReference>
<dbReference type="SUPFAM" id="SSF53335">
    <property type="entry name" value="S-adenosyl-L-methionine-dependent methyltransferases"/>
    <property type="match status" value="1"/>
</dbReference>
<keyword evidence="2 7" id="KW-0489">Methyltransferase</keyword>
<dbReference type="STRING" id="1297742.A176_005275"/>
<dbReference type="PANTHER" id="PTHR10629:SF52">
    <property type="entry name" value="DNA (CYTOSINE-5)-METHYLTRANSFERASE 1"/>
    <property type="match status" value="1"/>
</dbReference>
<evidence type="ECO:0000256" key="6">
    <source>
        <dbReference type="ARBA" id="ARBA00047422"/>
    </source>
</evidence>
<evidence type="ECO:0000313" key="10">
    <source>
        <dbReference type="Proteomes" id="UP000009026"/>
    </source>
</evidence>
<dbReference type="RefSeq" id="WP_002639229.1">
    <property type="nucleotide sequence ID" value="NZ_CP012109.1"/>
</dbReference>
<comment type="similarity">
    <text evidence="7">Belongs to the class I-like SAM-binding methyltransferase superfamily. C5-methyltransferase family.</text>
</comment>
<feature type="active site" evidence="7">
    <location>
        <position position="80"/>
    </location>
</feature>
<protein>
    <recommendedName>
        <fullName evidence="1">DNA (cytosine-5-)-methyltransferase</fullName>
        <ecNumber evidence="1">2.1.1.37</ecNumber>
    </recommendedName>
</protein>
<reference evidence="9 10" key="1">
    <citation type="journal article" date="2016" name="PLoS ONE">
        <title>Complete Genome Sequence and Comparative Genomics of a Novel Myxobacterium Myxococcus hansupus.</title>
        <authorList>
            <person name="Sharma G."/>
            <person name="Narwani T."/>
            <person name="Subramanian S."/>
        </authorList>
    </citation>
    <scope>NUCLEOTIDE SEQUENCE [LARGE SCALE GENOMIC DNA]</scope>
    <source>
        <strain evidence="10">mixupus</strain>
    </source>
</reference>
<dbReference type="PROSITE" id="PS51679">
    <property type="entry name" value="SAM_MT_C5"/>
    <property type="match status" value="1"/>
</dbReference>
<dbReference type="Proteomes" id="UP000009026">
    <property type="component" value="Chromosome"/>
</dbReference>
<evidence type="ECO:0000313" key="9">
    <source>
        <dbReference type="EMBL" id="AKQ68363.1"/>
    </source>
</evidence>
<feature type="region of interest" description="Disordered" evidence="8">
    <location>
        <begin position="392"/>
        <end position="416"/>
    </location>
</feature>
<dbReference type="GO" id="GO:0003677">
    <property type="term" value="F:DNA binding"/>
    <property type="evidence" value="ECO:0007669"/>
    <property type="project" value="TreeGrafter"/>
</dbReference>
<dbReference type="InterPro" id="IPR001525">
    <property type="entry name" value="C5_MeTfrase"/>
</dbReference>
<dbReference type="Gene3D" id="3.90.120.10">
    <property type="entry name" value="DNA Methylase, subunit A, domain 2"/>
    <property type="match status" value="1"/>
</dbReference>
<dbReference type="EC" id="2.1.1.37" evidence="1"/>
<dbReference type="EMBL" id="CP012109">
    <property type="protein sequence ID" value="AKQ68363.1"/>
    <property type="molecule type" value="Genomic_DNA"/>
</dbReference>
<evidence type="ECO:0000256" key="5">
    <source>
        <dbReference type="ARBA" id="ARBA00022747"/>
    </source>
</evidence>
<dbReference type="OrthoDB" id="9813719at2"/>
<keyword evidence="5" id="KW-0680">Restriction system</keyword>
<feature type="region of interest" description="Disordered" evidence="8">
    <location>
        <begin position="302"/>
        <end position="328"/>
    </location>
</feature>
<dbReference type="KEGG" id="mym:A176_005275"/>
<proteinExistence type="inferred from homology"/>
<name>A0A0H4X392_9BACT</name>
<dbReference type="GO" id="GO:0044027">
    <property type="term" value="P:negative regulation of gene expression via chromosomal CpG island methylation"/>
    <property type="evidence" value="ECO:0007669"/>
    <property type="project" value="TreeGrafter"/>
</dbReference>
<evidence type="ECO:0000256" key="7">
    <source>
        <dbReference type="PROSITE-ProRule" id="PRU01016"/>
    </source>
</evidence>
<dbReference type="AlphaFoldDB" id="A0A0H4X392"/>
<dbReference type="PROSITE" id="PS00094">
    <property type="entry name" value="C5_MTASE_1"/>
    <property type="match status" value="1"/>
</dbReference>
<dbReference type="InterPro" id="IPR050390">
    <property type="entry name" value="C5-Methyltransferase"/>
</dbReference>
<keyword evidence="3 7" id="KW-0808">Transferase</keyword>
<dbReference type="GO" id="GO:0003886">
    <property type="term" value="F:DNA (cytosine-5-)-methyltransferase activity"/>
    <property type="evidence" value="ECO:0007669"/>
    <property type="project" value="UniProtKB-EC"/>
</dbReference>
<evidence type="ECO:0000256" key="4">
    <source>
        <dbReference type="ARBA" id="ARBA00022691"/>
    </source>
</evidence>
<evidence type="ECO:0000256" key="1">
    <source>
        <dbReference type="ARBA" id="ARBA00011975"/>
    </source>
</evidence>
<dbReference type="GO" id="GO:0009307">
    <property type="term" value="P:DNA restriction-modification system"/>
    <property type="evidence" value="ECO:0007669"/>
    <property type="project" value="UniProtKB-KW"/>
</dbReference>
<dbReference type="InterPro" id="IPR029063">
    <property type="entry name" value="SAM-dependent_MTases_sf"/>
</dbReference>